<comment type="similarity">
    <text evidence="1">Belongs to the protein-tyrosine phosphatase family. Non-receptor class dual specificity subfamily.</text>
</comment>
<dbReference type="SMART" id="SM00195">
    <property type="entry name" value="DSPc"/>
    <property type="match status" value="1"/>
</dbReference>
<accession>A0A4Y7SZX7</accession>
<dbReference type="EMBL" id="QPFP01000040">
    <property type="protein sequence ID" value="TEB27427.1"/>
    <property type="molecule type" value="Genomic_DNA"/>
</dbReference>
<evidence type="ECO:0000256" key="3">
    <source>
        <dbReference type="ARBA" id="ARBA00022801"/>
    </source>
</evidence>
<name>A0A4Y7SZX7_COPMI</name>
<proteinExistence type="inferred from homology"/>
<keyword evidence="4" id="KW-0904">Protein phosphatase</keyword>
<dbReference type="SUPFAM" id="SSF52799">
    <property type="entry name" value="(Phosphotyrosine protein) phosphatases II"/>
    <property type="match status" value="1"/>
</dbReference>
<dbReference type="GO" id="GO:0017017">
    <property type="term" value="F:MAP kinase tyrosine/serine/threonine phosphatase activity"/>
    <property type="evidence" value="ECO:0007669"/>
    <property type="project" value="TreeGrafter"/>
</dbReference>
<dbReference type="InterPro" id="IPR020422">
    <property type="entry name" value="TYR_PHOSPHATASE_DUAL_dom"/>
</dbReference>
<dbReference type="OrthoDB" id="273181at2759"/>
<dbReference type="EC" id="3.1.3.48" evidence="2"/>
<evidence type="ECO:0000259" key="6">
    <source>
        <dbReference type="PROSITE" id="PS50056"/>
    </source>
</evidence>
<dbReference type="STRING" id="71717.A0A4Y7SZX7"/>
<reference evidence="8 9" key="1">
    <citation type="journal article" date="2019" name="Nat. Ecol. Evol.">
        <title>Megaphylogeny resolves global patterns of mushroom evolution.</title>
        <authorList>
            <person name="Varga T."/>
            <person name="Krizsan K."/>
            <person name="Foldi C."/>
            <person name="Dima B."/>
            <person name="Sanchez-Garcia M."/>
            <person name="Sanchez-Ramirez S."/>
            <person name="Szollosi G.J."/>
            <person name="Szarkandi J.G."/>
            <person name="Papp V."/>
            <person name="Albert L."/>
            <person name="Andreopoulos W."/>
            <person name="Angelini C."/>
            <person name="Antonin V."/>
            <person name="Barry K.W."/>
            <person name="Bougher N.L."/>
            <person name="Buchanan P."/>
            <person name="Buyck B."/>
            <person name="Bense V."/>
            <person name="Catcheside P."/>
            <person name="Chovatia M."/>
            <person name="Cooper J."/>
            <person name="Damon W."/>
            <person name="Desjardin D."/>
            <person name="Finy P."/>
            <person name="Geml J."/>
            <person name="Haridas S."/>
            <person name="Hughes K."/>
            <person name="Justo A."/>
            <person name="Karasinski D."/>
            <person name="Kautmanova I."/>
            <person name="Kiss B."/>
            <person name="Kocsube S."/>
            <person name="Kotiranta H."/>
            <person name="LaButti K.M."/>
            <person name="Lechner B.E."/>
            <person name="Liimatainen K."/>
            <person name="Lipzen A."/>
            <person name="Lukacs Z."/>
            <person name="Mihaltcheva S."/>
            <person name="Morgado L.N."/>
            <person name="Niskanen T."/>
            <person name="Noordeloos M.E."/>
            <person name="Ohm R.A."/>
            <person name="Ortiz-Santana B."/>
            <person name="Ovrebo C."/>
            <person name="Racz N."/>
            <person name="Riley R."/>
            <person name="Savchenko A."/>
            <person name="Shiryaev A."/>
            <person name="Soop K."/>
            <person name="Spirin V."/>
            <person name="Szebenyi C."/>
            <person name="Tomsovsky M."/>
            <person name="Tulloss R.E."/>
            <person name="Uehling J."/>
            <person name="Grigoriev I.V."/>
            <person name="Vagvolgyi C."/>
            <person name="Papp T."/>
            <person name="Martin F.M."/>
            <person name="Miettinen O."/>
            <person name="Hibbett D.S."/>
            <person name="Nagy L.G."/>
        </authorList>
    </citation>
    <scope>NUCLEOTIDE SEQUENCE [LARGE SCALE GENOMIC DNA]</scope>
    <source>
        <strain evidence="8 9">FP101781</strain>
    </source>
</reference>
<evidence type="ECO:0000256" key="2">
    <source>
        <dbReference type="ARBA" id="ARBA00013064"/>
    </source>
</evidence>
<comment type="caution">
    <text evidence="8">The sequence shown here is derived from an EMBL/GenBank/DDBJ whole genome shotgun (WGS) entry which is preliminary data.</text>
</comment>
<keyword evidence="3" id="KW-0378">Hydrolase</keyword>
<dbReference type="GO" id="GO:0008330">
    <property type="term" value="F:protein tyrosine/threonine phosphatase activity"/>
    <property type="evidence" value="ECO:0007669"/>
    <property type="project" value="TreeGrafter"/>
</dbReference>
<dbReference type="GO" id="GO:0043409">
    <property type="term" value="P:negative regulation of MAPK cascade"/>
    <property type="evidence" value="ECO:0007669"/>
    <property type="project" value="TreeGrafter"/>
</dbReference>
<dbReference type="AlphaFoldDB" id="A0A4Y7SZX7"/>
<dbReference type="Gene3D" id="3.90.190.10">
    <property type="entry name" value="Protein tyrosine phosphatase superfamily"/>
    <property type="match status" value="1"/>
</dbReference>
<dbReference type="GO" id="GO:0033550">
    <property type="term" value="F:MAP kinase tyrosine phosphatase activity"/>
    <property type="evidence" value="ECO:0007669"/>
    <property type="project" value="TreeGrafter"/>
</dbReference>
<dbReference type="PANTHER" id="PTHR10159:SF519">
    <property type="entry name" value="DUAL SPECIFICITY PROTEIN PHOSPHATASE MPK3"/>
    <property type="match status" value="1"/>
</dbReference>
<dbReference type="InterPro" id="IPR029021">
    <property type="entry name" value="Prot-tyrosine_phosphatase-like"/>
</dbReference>
<dbReference type="InterPro" id="IPR000387">
    <property type="entry name" value="Tyr_Pase_dom"/>
</dbReference>
<evidence type="ECO:0000259" key="5">
    <source>
        <dbReference type="PROSITE" id="PS50054"/>
    </source>
</evidence>
<dbReference type="InterPro" id="IPR016130">
    <property type="entry name" value="Tyr_Pase_AS"/>
</dbReference>
<evidence type="ECO:0000313" key="9">
    <source>
        <dbReference type="Proteomes" id="UP000298030"/>
    </source>
</evidence>
<evidence type="ECO:0000313" key="7">
    <source>
        <dbReference type="EMBL" id="TEB27338.1"/>
    </source>
</evidence>
<sequence length="183" mass="20773">MIRFDNLPPEVTQAMCTPMHMILPPAQNPSNPTQSSGALYLGSLSAVMDKDMLREHRITHLVHVLDVPWLPMSEQEGFVGYKLPIEDQDSTELRPHLEAVCNHIDAALKSGRNLLVHCHQGVSRSAAVVIAYLIRNQGMSFEQAHSFLKRKRACIKPNSGFMKALQEWESLWKRPNMSRRFTT</sequence>
<dbReference type="EMBL" id="QPFP01000041">
    <property type="protein sequence ID" value="TEB27338.1"/>
    <property type="molecule type" value="Genomic_DNA"/>
</dbReference>
<dbReference type="Pfam" id="PF00782">
    <property type="entry name" value="DSPc"/>
    <property type="match status" value="1"/>
</dbReference>
<feature type="domain" description="Tyrosine specific protein phosphatases" evidence="6">
    <location>
        <begin position="94"/>
        <end position="152"/>
    </location>
</feature>
<protein>
    <recommendedName>
        <fullName evidence="2">protein-tyrosine-phosphatase</fullName>
        <ecNumber evidence="2">3.1.3.48</ecNumber>
    </recommendedName>
</protein>
<dbReference type="CDD" id="cd14498">
    <property type="entry name" value="DSP"/>
    <property type="match status" value="1"/>
</dbReference>
<evidence type="ECO:0000256" key="4">
    <source>
        <dbReference type="ARBA" id="ARBA00022912"/>
    </source>
</evidence>
<dbReference type="Proteomes" id="UP000298030">
    <property type="component" value="Unassembled WGS sequence"/>
</dbReference>
<dbReference type="GO" id="GO:0005737">
    <property type="term" value="C:cytoplasm"/>
    <property type="evidence" value="ECO:0007669"/>
    <property type="project" value="TreeGrafter"/>
</dbReference>
<evidence type="ECO:0000313" key="8">
    <source>
        <dbReference type="EMBL" id="TEB27427.1"/>
    </source>
</evidence>
<dbReference type="PROSITE" id="PS50054">
    <property type="entry name" value="TYR_PHOSPHATASE_DUAL"/>
    <property type="match status" value="1"/>
</dbReference>
<dbReference type="PROSITE" id="PS00383">
    <property type="entry name" value="TYR_PHOSPHATASE_1"/>
    <property type="match status" value="1"/>
</dbReference>
<gene>
    <name evidence="8" type="ORF">FA13DRAFT_1736545</name>
    <name evidence="7" type="ORF">FA13DRAFT_1736712</name>
</gene>
<evidence type="ECO:0000256" key="1">
    <source>
        <dbReference type="ARBA" id="ARBA00008601"/>
    </source>
</evidence>
<dbReference type="PROSITE" id="PS50056">
    <property type="entry name" value="TYR_PHOSPHATASE_2"/>
    <property type="match status" value="1"/>
</dbReference>
<feature type="domain" description="Tyrosine-protein phosphatase" evidence="5">
    <location>
        <begin position="31"/>
        <end position="174"/>
    </location>
</feature>
<keyword evidence="9" id="KW-1185">Reference proteome</keyword>
<organism evidence="8 9">
    <name type="scientific">Coprinellus micaceus</name>
    <name type="common">Glistening ink-cap mushroom</name>
    <name type="synonym">Coprinus micaceus</name>
    <dbReference type="NCBI Taxonomy" id="71717"/>
    <lineage>
        <taxon>Eukaryota</taxon>
        <taxon>Fungi</taxon>
        <taxon>Dikarya</taxon>
        <taxon>Basidiomycota</taxon>
        <taxon>Agaricomycotina</taxon>
        <taxon>Agaricomycetes</taxon>
        <taxon>Agaricomycetidae</taxon>
        <taxon>Agaricales</taxon>
        <taxon>Agaricineae</taxon>
        <taxon>Psathyrellaceae</taxon>
        <taxon>Coprinellus</taxon>
    </lineage>
</organism>
<dbReference type="PANTHER" id="PTHR10159">
    <property type="entry name" value="DUAL SPECIFICITY PROTEIN PHOSPHATASE"/>
    <property type="match status" value="1"/>
</dbReference>
<dbReference type="InterPro" id="IPR000340">
    <property type="entry name" value="Dual-sp_phosphatase_cat-dom"/>
</dbReference>